<feature type="non-terminal residue" evidence="1">
    <location>
        <position position="1"/>
    </location>
</feature>
<organism evidence="1 2">
    <name type="scientific">Racocetra persica</name>
    <dbReference type="NCBI Taxonomy" id="160502"/>
    <lineage>
        <taxon>Eukaryota</taxon>
        <taxon>Fungi</taxon>
        <taxon>Fungi incertae sedis</taxon>
        <taxon>Mucoromycota</taxon>
        <taxon>Glomeromycotina</taxon>
        <taxon>Glomeromycetes</taxon>
        <taxon>Diversisporales</taxon>
        <taxon>Gigasporaceae</taxon>
        <taxon>Racocetra</taxon>
    </lineage>
</organism>
<dbReference type="Proteomes" id="UP000789920">
    <property type="component" value="Unassembled WGS sequence"/>
</dbReference>
<keyword evidence="2" id="KW-1185">Reference proteome</keyword>
<proteinExistence type="predicted"/>
<accession>A0ACA9Q4L4</accession>
<dbReference type="EMBL" id="CAJVQC010026358">
    <property type="protein sequence ID" value="CAG8732929.1"/>
    <property type="molecule type" value="Genomic_DNA"/>
</dbReference>
<sequence length="266" mass="29113">TKKRKCEISSTNDKNNNNQATLSTLISSLPENKRNAQNTTSHATVSLPHGIDAQFINYFVISSTVGRNVNAPNLAKQSHASSSSNIISASNANAQRVGNTSQYASNIDRIGAINQMKISKYDLVFIKIVLPKLDDISTAPHQLLALHQDCSFYLSYRMNDVLAKPFSKSMFLKMLENYCSHLVMPKFQSIPRLFGVSDISKSASNSDMFSYFSDISVMNNLANASSGTSSFISTINILNIPTSTQSGQISITNFANITEDDNNPPP</sequence>
<reference evidence="1" key="1">
    <citation type="submission" date="2021-06" db="EMBL/GenBank/DDBJ databases">
        <authorList>
            <person name="Kallberg Y."/>
            <person name="Tangrot J."/>
            <person name="Rosling A."/>
        </authorList>
    </citation>
    <scope>NUCLEOTIDE SEQUENCE</scope>
    <source>
        <strain evidence="1">MA461A</strain>
    </source>
</reference>
<evidence type="ECO:0000313" key="2">
    <source>
        <dbReference type="Proteomes" id="UP000789920"/>
    </source>
</evidence>
<evidence type="ECO:0000313" key="1">
    <source>
        <dbReference type="EMBL" id="CAG8732929.1"/>
    </source>
</evidence>
<protein>
    <submittedName>
        <fullName evidence="1">4841_t:CDS:1</fullName>
    </submittedName>
</protein>
<gene>
    <name evidence="1" type="ORF">RPERSI_LOCUS12348</name>
</gene>
<comment type="caution">
    <text evidence="1">The sequence shown here is derived from an EMBL/GenBank/DDBJ whole genome shotgun (WGS) entry which is preliminary data.</text>
</comment>
<name>A0ACA9Q4L4_9GLOM</name>